<organism evidence="2 3">
    <name type="scientific">Mycena pura</name>
    <dbReference type="NCBI Taxonomy" id="153505"/>
    <lineage>
        <taxon>Eukaryota</taxon>
        <taxon>Fungi</taxon>
        <taxon>Dikarya</taxon>
        <taxon>Basidiomycota</taxon>
        <taxon>Agaricomycotina</taxon>
        <taxon>Agaricomycetes</taxon>
        <taxon>Agaricomycetidae</taxon>
        <taxon>Agaricales</taxon>
        <taxon>Marasmiineae</taxon>
        <taxon>Mycenaceae</taxon>
        <taxon>Mycena</taxon>
    </lineage>
</organism>
<gene>
    <name evidence="2" type="ORF">GGX14DRAFT_565744</name>
</gene>
<keyword evidence="3" id="KW-1185">Reference proteome</keyword>
<feature type="region of interest" description="Disordered" evidence="1">
    <location>
        <begin position="1057"/>
        <end position="1184"/>
    </location>
</feature>
<feature type="compositionally biased region" description="Basic and acidic residues" evidence="1">
    <location>
        <begin position="1156"/>
        <end position="1165"/>
    </location>
</feature>
<accession>A0AAD6YDH8</accession>
<dbReference type="EMBL" id="JARJCW010000028">
    <property type="protein sequence ID" value="KAJ7210531.1"/>
    <property type="molecule type" value="Genomic_DNA"/>
</dbReference>
<feature type="compositionally biased region" description="Basic residues" evidence="1">
    <location>
        <begin position="1066"/>
        <end position="1078"/>
    </location>
</feature>
<name>A0AAD6YDH8_9AGAR</name>
<sequence>MPPKRKPLNECFEAKDSDGNKIRCSICDNVRGREVWMTRAAGKRHLETEEHQQARKEFERKQQREDEMDQQARAVNFMPITATNIGISRPWIPGPASRDVTTGTSTSQRRDIEPSARGQELWRAYDTDGADFDLGLSEAVQDRRDRLTFERALESSAWAGAIPVSADGGIWHEPDSYSPDDELVDDLENLDIRGEHDQLGVLQDELGTHPTAAEKDSPFRPYPNKTMFLLHLLHNLPRQRVSQTLMQVFLWILRETGAVDVPSLAGFQKMETALRTASPIKTTQFISTKGNIFYSNEIAQLVAKDYSNPSTRRLMKFYPDISAVPVAEFWHSKKWREYDPDKLTPMMVKNDNTHFYVNELTRCSNGRFVIPVRWVMKNGQLHAQAYPVQIEASVVVKVKDEGDLALIPSSECEQNYFELLQDGLVPEEWHDSTTKYRDKMPNPLRELAGGLPLYTSFVDLFCDDVSGNRSNQEFHIHFVTTSPDAATGEQAEALKKQIEATQSEPVLVYDAENPETPDAFVKVRIFPNVAATDNPMASEICGHIGAKGNRLCRKCKAGGTQAHKQSDEGYHSLFTPQEKRTAADQRKCLMDQVRLACTPGNATRITDLATETGIKDPYTQYWIDDLIRRGKKLRKDGRSQQEVTEELLAWTRENEDKLLNPFLTMNADPFSGFDPTTDTPIEILHTILLGILKYIWYDSHSKWKEPEQAQFALRLQSMSSSGLSIPPVRANYILQYANSLIGRQLKQVGQLGIFCDYDIIKPELLVAWKAVGESMPLLWYTEIDDSPQYQIDLDIAIANVLDSIVSAEPSRITTKNKMHVLAHAPDDVRSQGPLVGVATEGFECFNAIFRNCSIYSNHQAPSRDIAHQLSNQEFIKHILTGGFWKTGEGSWTRAGAGLRDYLQTTPFLQKLLGWSEAKPSVPGRFKHVPKSRNSQEIEHGLALEDTAASSAKNLRQIITQFPNQSKWRRCINITLKSGDECREGHWLFAESPIPSLAGPIIGQAADLVDPPHFIINTHAFHNAHLLRKILPRSLWAPIPIATGEARRQLHNELAAQLQAKTTTSKKQQKKKREQKKKLRGVDDMPEERTVDDGAHGERSVESDGGNPMQLNRGQKRRRHTGRPHARRKRAKRLSSDSDTDSGVDAEEAEQQNNKSDASDVERQVTREGSTPRAPPRRQGLRQRR</sequence>
<dbReference type="AlphaFoldDB" id="A0AAD6YDH8"/>
<reference evidence="2" key="1">
    <citation type="submission" date="2023-03" db="EMBL/GenBank/DDBJ databases">
        <title>Massive genome expansion in bonnet fungi (Mycena s.s.) driven by repeated elements and novel gene families across ecological guilds.</title>
        <authorList>
            <consortium name="Lawrence Berkeley National Laboratory"/>
            <person name="Harder C.B."/>
            <person name="Miyauchi S."/>
            <person name="Viragh M."/>
            <person name="Kuo A."/>
            <person name="Thoen E."/>
            <person name="Andreopoulos B."/>
            <person name="Lu D."/>
            <person name="Skrede I."/>
            <person name="Drula E."/>
            <person name="Henrissat B."/>
            <person name="Morin E."/>
            <person name="Kohler A."/>
            <person name="Barry K."/>
            <person name="LaButti K."/>
            <person name="Morin E."/>
            <person name="Salamov A."/>
            <person name="Lipzen A."/>
            <person name="Mereny Z."/>
            <person name="Hegedus B."/>
            <person name="Baldrian P."/>
            <person name="Stursova M."/>
            <person name="Weitz H."/>
            <person name="Taylor A."/>
            <person name="Grigoriev I.V."/>
            <person name="Nagy L.G."/>
            <person name="Martin F."/>
            <person name="Kauserud H."/>
        </authorList>
    </citation>
    <scope>NUCLEOTIDE SEQUENCE</scope>
    <source>
        <strain evidence="2">9144</strain>
    </source>
</reference>
<proteinExistence type="predicted"/>
<dbReference type="PANTHER" id="PTHR31912">
    <property type="entry name" value="IP13529P"/>
    <property type="match status" value="1"/>
</dbReference>
<evidence type="ECO:0000256" key="1">
    <source>
        <dbReference type="SAM" id="MobiDB-lite"/>
    </source>
</evidence>
<evidence type="ECO:0000313" key="3">
    <source>
        <dbReference type="Proteomes" id="UP001219525"/>
    </source>
</evidence>
<evidence type="ECO:0000313" key="2">
    <source>
        <dbReference type="EMBL" id="KAJ7210531.1"/>
    </source>
</evidence>
<feature type="compositionally biased region" description="Basic residues" evidence="1">
    <location>
        <begin position="1174"/>
        <end position="1184"/>
    </location>
</feature>
<comment type="caution">
    <text evidence="2">The sequence shown here is derived from an EMBL/GenBank/DDBJ whole genome shotgun (WGS) entry which is preliminary data.</text>
</comment>
<feature type="compositionally biased region" description="Basic residues" evidence="1">
    <location>
        <begin position="1113"/>
        <end position="1132"/>
    </location>
</feature>
<protein>
    <submittedName>
        <fullName evidence="2">Uncharacterized protein</fullName>
    </submittedName>
</protein>
<dbReference type="PANTHER" id="PTHR31912:SF34">
    <property type="entry name" value="NOTOCHORD-RELATED PROTEIN"/>
    <property type="match status" value="1"/>
</dbReference>
<feature type="compositionally biased region" description="Acidic residues" evidence="1">
    <location>
        <begin position="1137"/>
        <end position="1149"/>
    </location>
</feature>
<feature type="region of interest" description="Disordered" evidence="1">
    <location>
        <begin position="86"/>
        <end position="118"/>
    </location>
</feature>
<dbReference type="Proteomes" id="UP001219525">
    <property type="component" value="Unassembled WGS sequence"/>
</dbReference>
<feature type="compositionally biased region" description="Basic and acidic residues" evidence="1">
    <location>
        <begin position="1079"/>
        <end position="1101"/>
    </location>
</feature>